<keyword evidence="1" id="KW-0472">Membrane</keyword>
<reference evidence="2 3" key="1">
    <citation type="submission" date="2023-05" db="EMBL/GenBank/DDBJ databases">
        <title>Sedimentitalea sp. nov. JM2-8.</title>
        <authorList>
            <person name="Huang J."/>
        </authorList>
    </citation>
    <scope>NUCLEOTIDE SEQUENCE [LARGE SCALE GENOMIC DNA]</scope>
    <source>
        <strain evidence="2 3">JM2-8</strain>
    </source>
</reference>
<dbReference type="EMBL" id="JASNJE010000019">
    <property type="protein sequence ID" value="MDK3074435.1"/>
    <property type="molecule type" value="Genomic_DNA"/>
</dbReference>
<dbReference type="Pfam" id="PF20398">
    <property type="entry name" value="DUF6691"/>
    <property type="match status" value="1"/>
</dbReference>
<feature type="transmembrane region" description="Helical" evidence="1">
    <location>
        <begin position="110"/>
        <end position="129"/>
    </location>
</feature>
<keyword evidence="1" id="KW-1133">Transmembrane helix</keyword>
<protein>
    <recommendedName>
        <fullName evidence="4">Sulphur transport domain-containing protein</fullName>
    </recommendedName>
</protein>
<comment type="caution">
    <text evidence="2">The sequence shown here is derived from an EMBL/GenBank/DDBJ whole genome shotgun (WGS) entry which is preliminary data.</text>
</comment>
<accession>A0ABT7FHH3</accession>
<feature type="transmembrane region" description="Helical" evidence="1">
    <location>
        <begin position="41"/>
        <end position="61"/>
    </location>
</feature>
<proteinExistence type="predicted"/>
<feature type="transmembrane region" description="Helical" evidence="1">
    <location>
        <begin position="82"/>
        <end position="104"/>
    </location>
</feature>
<dbReference type="InterPro" id="IPR046513">
    <property type="entry name" value="DUF6691"/>
</dbReference>
<name>A0ABT7FHH3_9RHOB</name>
<sequence>MRILLSLLSGSLFGAGLFVSGMTDTRKVQGWLDVFGDWDPTLAFVMGGAIIPMFFAWRLTAGRTPLAGGAFPELPRPELDHRLIIGSVLFGVGWGLAGLCPGPSVASLSYGGAGGLVFMASMLVGMGAAPTIAQHLDRLATPA</sequence>
<organism evidence="2 3">
    <name type="scientific">Sedimentitalea xiamensis</name>
    <dbReference type="NCBI Taxonomy" id="3050037"/>
    <lineage>
        <taxon>Bacteria</taxon>
        <taxon>Pseudomonadati</taxon>
        <taxon>Pseudomonadota</taxon>
        <taxon>Alphaproteobacteria</taxon>
        <taxon>Rhodobacterales</taxon>
        <taxon>Paracoccaceae</taxon>
        <taxon>Sedimentitalea</taxon>
    </lineage>
</organism>
<dbReference type="RefSeq" id="WP_284486366.1">
    <property type="nucleotide sequence ID" value="NZ_JASNJE010000019.1"/>
</dbReference>
<evidence type="ECO:0000313" key="2">
    <source>
        <dbReference type="EMBL" id="MDK3074435.1"/>
    </source>
</evidence>
<gene>
    <name evidence="2" type="ORF">QO034_15145</name>
</gene>
<evidence type="ECO:0000313" key="3">
    <source>
        <dbReference type="Proteomes" id="UP001227126"/>
    </source>
</evidence>
<evidence type="ECO:0000256" key="1">
    <source>
        <dbReference type="SAM" id="Phobius"/>
    </source>
</evidence>
<evidence type="ECO:0008006" key="4">
    <source>
        <dbReference type="Google" id="ProtNLM"/>
    </source>
</evidence>
<keyword evidence="1" id="KW-0812">Transmembrane</keyword>
<keyword evidence="3" id="KW-1185">Reference proteome</keyword>
<dbReference type="Proteomes" id="UP001227126">
    <property type="component" value="Unassembled WGS sequence"/>
</dbReference>